<accession>A0ABR6WMW1</accession>
<dbReference type="RefSeq" id="WP_148602961.1">
    <property type="nucleotide sequence ID" value="NZ_RXYB01000005.1"/>
</dbReference>
<sequence>MSLEIIRKTIDEIDAEMRVLFERRMDCIKAVAEYKYNNDDQIFDQNREEKVKEKNLNQLKNKEYAVAYKGFIQELLDSSKVYQNQWINDQKTNQDKR</sequence>
<evidence type="ECO:0000313" key="4">
    <source>
        <dbReference type="Proteomes" id="UP000653358"/>
    </source>
</evidence>
<reference evidence="3 4" key="1">
    <citation type="journal article" date="2020" name="mSystems">
        <title>Defining Genomic and Predicted Metabolic Features of the Acetobacterium Genus.</title>
        <authorList>
            <person name="Ross D.E."/>
            <person name="Marshall C.W."/>
            <person name="Gulliver D."/>
            <person name="May H.D."/>
            <person name="Norman R.S."/>
        </authorList>
    </citation>
    <scope>NUCLEOTIDE SEQUENCE [LARGE SCALE GENOMIC DNA]</scope>
    <source>
        <strain evidence="3 4">DSM 9173</strain>
    </source>
</reference>
<dbReference type="EC" id="5.4.99.5" evidence="3"/>
<evidence type="ECO:0000259" key="2">
    <source>
        <dbReference type="PROSITE" id="PS51168"/>
    </source>
</evidence>
<evidence type="ECO:0000313" key="3">
    <source>
        <dbReference type="EMBL" id="MBC3797853.1"/>
    </source>
</evidence>
<dbReference type="SMART" id="SM00830">
    <property type="entry name" value="CM_2"/>
    <property type="match status" value="1"/>
</dbReference>
<dbReference type="PANTHER" id="PTHR38041">
    <property type="entry name" value="CHORISMATE MUTASE"/>
    <property type="match status" value="1"/>
</dbReference>
<dbReference type="PANTHER" id="PTHR38041:SF1">
    <property type="entry name" value="CHORISMATE MUTASE"/>
    <property type="match status" value="1"/>
</dbReference>
<dbReference type="Proteomes" id="UP000653358">
    <property type="component" value="Unassembled WGS sequence"/>
</dbReference>
<protein>
    <submittedName>
        <fullName evidence="3">Chorismate mutase</fullName>
        <ecNumber evidence="3">5.4.99.5</ecNumber>
    </submittedName>
</protein>
<dbReference type="PROSITE" id="PS51168">
    <property type="entry name" value="CHORISMATE_MUT_2"/>
    <property type="match status" value="1"/>
</dbReference>
<keyword evidence="1 3" id="KW-0413">Isomerase</keyword>
<dbReference type="EMBL" id="WJBB01000016">
    <property type="protein sequence ID" value="MBC3797853.1"/>
    <property type="molecule type" value="Genomic_DNA"/>
</dbReference>
<gene>
    <name evidence="3" type="ORF">GH807_12440</name>
</gene>
<dbReference type="GO" id="GO:0004106">
    <property type="term" value="F:chorismate mutase activity"/>
    <property type="evidence" value="ECO:0007669"/>
    <property type="project" value="UniProtKB-EC"/>
</dbReference>
<keyword evidence="4" id="KW-1185">Reference proteome</keyword>
<comment type="caution">
    <text evidence="3">The sequence shown here is derived from an EMBL/GenBank/DDBJ whole genome shotgun (WGS) entry which is preliminary data.</text>
</comment>
<name>A0ABR6WMW1_9FIRM</name>
<dbReference type="InterPro" id="IPR036263">
    <property type="entry name" value="Chorismate_II_sf"/>
</dbReference>
<feature type="domain" description="Chorismate mutase" evidence="2">
    <location>
        <begin position="1"/>
        <end position="87"/>
    </location>
</feature>
<dbReference type="InterPro" id="IPR011279">
    <property type="entry name" value="Chorismate_mutase_GmP"/>
</dbReference>
<dbReference type="Pfam" id="PF01817">
    <property type="entry name" value="CM_2"/>
    <property type="match status" value="1"/>
</dbReference>
<proteinExistence type="predicted"/>
<dbReference type="InterPro" id="IPR051331">
    <property type="entry name" value="Chorismate_mutase-related"/>
</dbReference>
<dbReference type="InterPro" id="IPR036979">
    <property type="entry name" value="CM_dom_sf"/>
</dbReference>
<dbReference type="NCBIfam" id="TIGR01805">
    <property type="entry name" value="CM_mono_grmpos"/>
    <property type="match status" value="1"/>
</dbReference>
<dbReference type="InterPro" id="IPR002701">
    <property type="entry name" value="CM_II_prokaryot"/>
</dbReference>
<evidence type="ECO:0000256" key="1">
    <source>
        <dbReference type="ARBA" id="ARBA00023235"/>
    </source>
</evidence>
<dbReference type="SUPFAM" id="SSF48600">
    <property type="entry name" value="Chorismate mutase II"/>
    <property type="match status" value="1"/>
</dbReference>
<dbReference type="Gene3D" id="1.20.59.10">
    <property type="entry name" value="Chorismate mutase"/>
    <property type="match status" value="1"/>
</dbReference>
<organism evidence="3 4">
    <name type="scientific">Acetobacterium tundrae</name>
    <dbReference type="NCBI Taxonomy" id="132932"/>
    <lineage>
        <taxon>Bacteria</taxon>
        <taxon>Bacillati</taxon>
        <taxon>Bacillota</taxon>
        <taxon>Clostridia</taxon>
        <taxon>Eubacteriales</taxon>
        <taxon>Eubacteriaceae</taxon>
        <taxon>Acetobacterium</taxon>
    </lineage>
</organism>